<reference evidence="1" key="1">
    <citation type="submission" date="2014-09" db="EMBL/GenBank/DDBJ databases">
        <authorList>
            <person name="Magalhaes I.L.F."/>
            <person name="Oliveira U."/>
            <person name="Santos F.R."/>
            <person name="Vidigal T.H.D.A."/>
            <person name="Brescovit A.D."/>
            <person name="Santos A.J."/>
        </authorList>
    </citation>
    <scope>NUCLEOTIDE SEQUENCE</scope>
    <source>
        <tissue evidence="1">Shoot tissue taken approximately 20 cm above the soil surface</tissue>
    </source>
</reference>
<proteinExistence type="predicted"/>
<evidence type="ECO:0000313" key="1">
    <source>
        <dbReference type="EMBL" id="JAD97952.1"/>
    </source>
</evidence>
<protein>
    <submittedName>
        <fullName evidence="1">Uncharacterized protein</fullName>
    </submittedName>
</protein>
<reference evidence="1" key="2">
    <citation type="journal article" date="2015" name="Data Brief">
        <title>Shoot transcriptome of the giant reed, Arundo donax.</title>
        <authorList>
            <person name="Barrero R.A."/>
            <person name="Guerrero F.D."/>
            <person name="Moolhuijzen P."/>
            <person name="Goolsby J.A."/>
            <person name="Tidwell J."/>
            <person name="Bellgard S.E."/>
            <person name="Bellgard M.I."/>
        </authorList>
    </citation>
    <scope>NUCLEOTIDE SEQUENCE</scope>
    <source>
        <tissue evidence="1">Shoot tissue taken approximately 20 cm above the soil surface</tissue>
    </source>
</reference>
<dbReference type="EMBL" id="GBRH01199943">
    <property type="protein sequence ID" value="JAD97952.1"/>
    <property type="molecule type" value="Transcribed_RNA"/>
</dbReference>
<sequence>MFCSKQGYKSYLSSCIWRNASHSIIQLVHI</sequence>
<organism evidence="1">
    <name type="scientific">Arundo donax</name>
    <name type="common">Giant reed</name>
    <name type="synonym">Donax arundinaceus</name>
    <dbReference type="NCBI Taxonomy" id="35708"/>
    <lineage>
        <taxon>Eukaryota</taxon>
        <taxon>Viridiplantae</taxon>
        <taxon>Streptophyta</taxon>
        <taxon>Embryophyta</taxon>
        <taxon>Tracheophyta</taxon>
        <taxon>Spermatophyta</taxon>
        <taxon>Magnoliopsida</taxon>
        <taxon>Liliopsida</taxon>
        <taxon>Poales</taxon>
        <taxon>Poaceae</taxon>
        <taxon>PACMAD clade</taxon>
        <taxon>Arundinoideae</taxon>
        <taxon>Arundineae</taxon>
        <taxon>Arundo</taxon>
    </lineage>
</organism>
<accession>A0A0A9EPI7</accession>
<dbReference type="AlphaFoldDB" id="A0A0A9EPI7"/>
<name>A0A0A9EPI7_ARUDO</name>